<keyword evidence="3" id="KW-1185">Reference proteome</keyword>
<organism evidence="2 3">
    <name type="scientific">Heterostelium pallidum (strain ATCC 26659 / Pp 5 / PN500)</name>
    <name type="common">Cellular slime mold</name>
    <name type="synonym">Polysphondylium pallidum</name>
    <dbReference type="NCBI Taxonomy" id="670386"/>
    <lineage>
        <taxon>Eukaryota</taxon>
        <taxon>Amoebozoa</taxon>
        <taxon>Evosea</taxon>
        <taxon>Eumycetozoa</taxon>
        <taxon>Dictyostelia</taxon>
        <taxon>Acytosteliales</taxon>
        <taxon>Acytosteliaceae</taxon>
        <taxon>Heterostelium</taxon>
    </lineage>
</organism>
<sequence>MIYALFGYIISTIVGNESDDILFNSKENQKMNSETPKNESHSVSSSNTKFSKREFLSSSTQQLMLEDKSAIPLHSI</sequence>
<comment type="caution">
    <text evidence="2">The sequence shown here is derived from an EMBL/GenBank/DDBJ whole genome shotgun (WGS) entry which is preliminary data.</text>
</comment>
<feature type="compositionally biased region" description="Polar residues" evidence="1">
    <location>
        <begin position="30"/>
        <end position="49"/>
    </location>
</feature>
<evidence type="ECO:0000256" key="1">
    <source>
        <dbReference type="SAM" id="MobiDB-lite"/>
    </source>
</evidence>
<dbReference type="EMBL" id="ADBJ01000004">
    <property type="protein sequence ID" value="EFA85956.1"/>
    <property type="molecule type" value="Genomic_DNA"/>
</dbReference>
<evidence type="ECO:0000313" key="3">
    <source>
        <dbReference type="Proteomes" id="UP000001396"/>
    </source>
</evidence>
<dbReference type="GeneID" id="31356719"/>
<reference evidence="2 3" key="1">
    <citation type="journal article" date="2011" name="Genome Res.">
        <title>Phylogeny-wide analysis of social amoeba genomes highlights ancient origins for complex intercellular communication.</title>
        <authorList>
            <person name="Heidel A.J."/>
            <person name="Lawal H.M."/>
            <person name="Felder M."/>
            <person name="Schilde C."/>
            <person name="Helps N.R."/>
            <person name="Tunggal B."/>
            <person name="Rivero F."/>
            <person name="John U."/>
            <person name="Schleicher M."/>
            <person name="Eichinger L."/>
            <person name="Platzer M."/>
            <person name="Noegel A.A."/>
            <person name="Schaap P."/>
            <person name="Gloeckner G."/>
        </authorList>
    </citation>
    <scope>NUCLEOTIDE SEQUENCE [LARGE SCALE GENOMIC DNA]</scope>
    <source>
        <strain evidence="3">ATCC 26659 / Pp 5 / PN500</strain>
    </source>
</reference>
<feature type="region of interest" description="Disordered" evidence="1">
    <location>
        <begin position="25"/>
        <end position="52"/>
    </location>
</feature>
<dbReference type="AlphaFoldDB" id="D3AYC9"/>
<proteinExistence type="predicted"/>
<gene>
    <name evidence="2" type="ORF">PPL_01189</name>
</gene>
<name>D3AYC9_HETP5</name>
<dbReference type="RefSeq" id="XP_020438062.1">
    <property type="nucleotide sequence ID" value="XM_020572204.1"/>
</dbReference>
<accession>D3AYC9</accession>
<dbReference type="InParanoid" id="D3AYC9"/>
<protein>
    <submittedName>
        <fullName evidence="2">Uncharacterized protein</fullName>
    </submittedName>
</protein>
<evidence type="ECO:0000313" key="2">
    <source>
        <dbReference type="EMBL" id="EFA85956.1"/>
    </source>
</evidence>
<dbReference type="Proteomes" id="UP000001396">
    <property type="component" value="Unassembled WGS sequence"/>
</dbReference>